<keyword evidence="1" id="KW-0812">Transmembrane</keyword>
<dbReference type="Proteomes" id="UP000671868">
    <property type="component" value="Chromosome"/>
</dbReference>
<accession>A0ABX7W4Y3</accession>
<keyword evidence="1" id="KW-0472">Membrane</keyword>
<evidence type="ECO:0000313" key="4">
    <source>
        <dbReference type="Proteomes" id="UP000671868"/>
    </source>
</evidence>
<feature type="transmembrane region" description="Helical" evidence="1">
    <location>
        <begin position="12"/>
        <end position="33"/>
    </location>
</feature>
<dbReference type="InterPro" id="IPR009936">
    <property type="entry name" value="DUF1468"/>
</dbReference>
<evidence type="ECO:0000259" key="2">
    <source>
        <dbReference type="Pfam" id="PF07331"/>
    </source>
</evidence>
<sequence length="168" mass="17966">MTGKGIDKTMNYRDLFSGIAFLIIGVTTVWMGKDFFADAAYVPIGVGTLMGAFSLPLIWRGMKSVLAARATTDAATGGHMTTHPAPALVDHPARFSVTLGCCLVYYTALPIVGFYTTSALFITLLAVLLGERRPAVVAGITLGFITLLYALFAVVLKRPLPVEFFLAS</sequence>
<evidence type="ECO:0000256" key="1">
    <source>
        <dbReference type="SAM" id="Phobius"/>
    </source>
</evidence>
<gene>
    <name evidence="3" type="ORF">HNO51_08860</name>
</gene>
<keyword evidence="4" id="KW-1185">Reference proteome</keyword>
<organism evidence="3 4">
    <name type="scientific">Billgrantia sulfidoxydans</name>
    <dbReference type="NCBI Taxonomy" id="2733484"/>
    <lineage>
        <taxon>Bacteria</taxon>
        <taxon>Pseudomonadati</taxon>
        <taxon>Pseudomonadota</taxon>
        <taxon>Gammaproteobacteria</taxon>
        <taxon>Oceanospirillales</taxon>
        <taxon>Halomonadaceae</taxon>
        <taxon>Billgrantia</taxon>
    </lineage>
</organism>
<feature type="transmembrane region" description="Helical" evidence="1">
    <location>
        <begin position="39"/>
        <end position="59"/>
    </location>
</feature>
<protein>
    <submittedName>
        <fullName evidence="3">Tripartite tricarboxylate transporter TctB family protein</fullName>
    </submittedName>
</protein>
<evidence type="ECO:0000313" key="3">
    <source>
        <dbReference type="EMBL" id="QTP54780.1"/>
    </source>
</evidence>
<feature type="transmembrane region" description="Helical" evidence="1">
    <location>
        <begin position="103"/>
        <end position="129"/>
    </location>
</feature>
<name>A0ABX7W4Y3_9GAMM</name>
<reference evidence="3 4" key="1">
    <citation type="journal article" date="2021" name="Front. Microbiol.">
        <title>Aerobic Denitrification and Heterotrophic Sulfur Oxidation in the Genus Halomonas Revealed by Six Novel Species Characterizations and Genome-Based Analysis.</title>
        <authorList>
            <person name="Wang L."/>
            <person name="Shao Z."/>
        </authorList>
    </citation>
    <scope>NUCLEOTIDE SEQUENCE [LARGE SCALE GENOMIC DNA]</scope>
    <source>
        <strain evidence="3 4">MCCC 1A11059</strain>
    </source>
</reference>
<dbReference type="Pfam" id="PF07331">
    <property type="entry name" value="TctB"/>
    <property type="match status" value="1"/>
</dbReference>
<feature type="transmembrane region" description="Helical" evidence="1">
    <location>
        <begin position="135"/>
        <end position="156"/>
    </location>
</feature>
<dbReference type="EMBL" id="CP053381">
    <property type="protein sequence ID" value="QTP54780.1"/>
    <property type="molecule type" value="Genomic_DNA"/>
</dbReference>
<proteinExistence type="predicted"/>
<keyword evidence="1" id="KW-1133">Transmembrane helix</keyword>
<feature type="domain" description="DUF1468" evidence="2">
    <location>
        <begin position="17"/>
        <end position="161"/>
    </location>
</feature>